<dbReference type="Proteomes" id="UP001234297">
    <property type="component" value="Chromosome 11"/>
</dbReference>
<protein>
    <submittedName>
        <fullName evidence="1">Uncharacterized protein</fullName>
    </submittedName>
</protein>
<keyword evidence="2" id="KW-1185">Reference proteome</keyword>
<name>A0ACC2KT37_PERAE</name>
<evidence type="ECO:0000313" key="2">
    <source>
        <dbReference type="Proteomes" id="UP001234297"/>
    </source>
</evidence>
<accession>A0ACC2KT37</accession>
<gene>
    <name evidence="1" type="ORF">MRB53_032487</name>
</gene>
<reference evidence="1 2" key="1">
    <citation type="journal article" date="2022" name="Hortic Res">
        <title>A haplotype resolved chromosomal level avocado genome allows analysis of novel avocado genes.</title>
        <authorList>
            <person name="Nath O."/>
            <person name="Fletcher S.J."/>
            <person name="Hayward A."/>
            <person name="Shaw L.M."/>
            <person name="Masouleh A.K."/>
            <person name="Furtado A."/>
            <person name="Henry R.J."/>
            <person name="Mitter N."/>
        </authorList>
    </citation>
    <scope>NUCLEOTIDE SEQUENCE [LARGE SCALE GENOMIC DNA]</scope>
    <source>
        <strain evidence="2">cv. Hass</strain>
    </source>
</reference>
<evidence type="ECO:0000313" key="1">
    <source>
        <dbReference type="EMBL" id="KAJ8623957.1"/>
    </source>
</evidence>
<sequence>MKGELKLAIWMGTAADEAFPDAWHSNAASAHVDVSMASYIRPKVYFSPRLWYVRVNIIEAEDLVVAENSRIPKVNVKAQIGHQKLKTKVVHAPTFNPLWNEDLLFVTAEPFEDYLVLSIEDQGEPNRVEVIGRVVIPLSTIEKRADDRMIKARWFKLEKPVAAVHVKKSKEDELCGFLLLRLCLDGGYHVMDESSHYSSDLRPTAEELWNPPTGALELGILRAEGLHPMKIRDGRGTADAFCVARYGHKWV</sequence>
<dbReference type="EMBL" id="CM056819">
    <property type="protein sequence ID" value="KAJ8623957.1"/>
    <property type="molecule type" value="Genomic_DNA"/>
</dbReference>
<proteinExistence type="predicted"/>
<organism evidence="1 2">
    <name type="scientific">Persea americana</name>
    <name type="common">Avocado</name>
    <dbReference type="NCBI Taxonomy" id="3435"/>
    <lineage>
        <taxon>Eukaryota</taxon>
        <taxon>Viridiplantae</taxon>
        <taxon>Streptophyta</taxon>
        <taxon>Embryophyta</taxon>
        <taxon>Tracheophyta</taxon>
        <taxon>Spermatophyta</taxon>
        <taxon>Magnoliopsida</taxon>
        <taxon>Magnoliidae</taxon>
        <taxon>Laurales</taxon>
        <taxon>Lauraceae</taxon>
        <taxon>Persea</taxon>
    </lineage>
</organism>
<comment type="caution">
    <text evidence="1">The sequence shown here is derived from an EMBL/GenBank/DDBJ whole genome shotgun (WGS) entry which is preliminary data.</text>
</comment>